<evidence type="ECO:0000313" key="2">
    <source>
        <dbReference type="Proteomes" id="UP000789366"/>
    </source>
</evidence>
<evidence type="ECO:0000313" key="1">
    <source>
        <dbReference type="EMBL" id="CAG8660654.1"/>
    </source>
</evidence>
<dbReference type="EMBL" id="CAJVPW010015293">
    <property type="protein sequence ID" value="CAG8660654.1"/>
    <property type="molecule type" value="Genomic_DNA"/>
</dbReference>
<protein>
    <submittedName>
        <fullName evidence="1">17833_t:CDS:1</fullName>
    </submittedName>
</protein>
<keyword evidence="2" id="KW-1185">Reference proteome</keyword>
<gene>
    <name evidence="1" type="ORF">SPELUC_LOCUS9259</name>
</gene>
<organism evidence="1 2">
    <name type="scientific">Cetraspora pellucida</name>
    <dbReference type="NCBI Taxonomy" id="1433469"/>
    <lineage>
        <taxon>Eukaryota</taxon>
        <taxon>Fungi</taxon>
        <taxon>Fungi incertae sedis</taxon>
        <taxon>Mucoromycota</taxon>
        <taxon>Glomeromycotina</taxon>
        <taxon>Glomeromycetes</taxon>
        <taxon>Diversisporales</taxon>
        <taxon>Gigasporaceae</taxon>
        <taxon>Cetraspora</taxon>
    </lineage>
</organism>
<reference evidence="1" key="1">
    <citation type="submission" date="2021-06" db="EMBL/GenBank/DDBJ databases">
        <authorList>
            <person name="Kallberg Y."/>
            <person name="Tangrot J."/>
            <person name="Rosling A."/>
        </authorList>
    </citation>
    <scope>NUCLEOTIDE SEQUENCE</scope>
    <source>
        <strain evidence="1">28 12/20/2015</strain>
    </source>
</reference>
<dbReference type="Proteomes" id="UP000789366">
    <property type="component" value="Unassembled WGS sequence"/>
</dbReference>
<proteinExistence type="predicted"/>
<sequence>MDESRNEHYGYFEQKLSKWDIIEFLEQCDLEPYSKKENKPDQQHVKDWEKTRKSKGLRERKVVSYAESSTDTDTSFYSNCEEFKSVKKQSNRFDIKESTTYNDKVEKLEYDSYLYSFIINDADIEAKKLFNKNEWNEIFFSNPKQVPKIDKKIVNLLKKYNVDNLPILQKVIFEHLFSDNASYSTDLDYINLVYREKDDFTSASKLEGWFEMNIWAHLVDSAFHEMETDLVRGKGMCLSSSDRKNTDRSEND</sequence>
<comment type="caution">
    <text evidence="1">The sequence shown here is derived from an EMBL/GenBank/DDBJ whole genome shotgun (WGS) entry which is preliminary data.</text>
</comment>
<accession>A0ACA9NKM4</accession>
<name>A0ACA9NKM4_9GLOM</name>